<proteinExistence type="predicted"/>
<feature type="signal peptide" evidence="1">
    <location>
        <begin position="1"/>
        <end position="17"/>
    </location>
</feature>
<keyword evidence="1" id="KW-0732">Signal</keyword>
<gene>
    <name evidence="2" type="ORF">FA15DRAFT_660898</name>
</gene>
<evidence type="ECO:0000256" key="1">
    <source>
        <dbReference type="SAM" id="SignalP"/>
    </source>
</evidence>
<feature type="chain" id="PRO_5022907275" evidence="1">
    <location>
        <begin position="18"/>
        <end position="537"/>
    </location>
</feature>
<evidence type="ECO:0000313" key="2">
    <source>
        <dbReference type="EMBL" id="TFK18175.1"/>
    </source>
</evidence>
<dbReference type="AlphaFoldDB" id="A0A5C3KEM1"/>
<dbReference type="EMBL" id="ML210424">
    <property type="protein sequence ID" value="TFK18175.1"/>
    <property type="molecule type" value="Genomic_DNA"/>
</dbReference>
<name>A0A5C3KEM1_COPMA</name>
<protein>
    <submittedName>
        <fullName evidence="2">Uncharacterized protein</fullName>
    </submittedName>
</protein>
<keyword evidence="3" id="KW-1185">Reference proteome</keyword>
<organism evidence="2 3">
    <name type="scientific">Coprinopsis marcescibilis</name>
    <name type="common">Agaric fungus</name>
    <name type="synonym">Psathyrella marcescibilis</name>
    <dbReference type="NCBI Taxonomy" id="230819"/>
    <lineage>
        <taxon>Eukaryota</taxon>
        <taxon>Fungi</taxon>
        <taxon>Dikarya</taxon>
        <taxon>Basidiomycota</taxon>
        <taxon>Agaricomycotina</taxon>
        <taxon>Agaricomycetes</taxon>
        <taxon>Agaricomycetidae</taxon>
        <taxon>Agaricales</taxon>
        <taxon>Agaricineae</taxon>
        <taxon>Psathyrellaceae</taxon>
        <taxon>Coprinopsis</taxon>
    </lineage>
</organism>
<sequence>MSYPVVYIGLLLACALAALSGFQQVLSWFLKMANNMTYNGQYIHVDSLEESMRKLSTGSHPAVMDVDEAEDDLEYAMRNLNVSNVPCVIDKLAITPDLMLRARTCHIFEGYIVEFERRIKRGDHLSDAELAEITDTNLNQWISHYQRTRQRHQSIMKCWEAQIPSHLADLKFDLECDIMLETDRSEYGEEIIIEHTALKLYLEYFADLADLYLRVTIVFAERNRMHCNRSTSLSHDAAWVENAPKAIINHIVPSAFVSPGRKNEWRGTRGRAAFMPLMGNENYLVCHCVRQVFVSIKRVTVPRSVTLEAQQSTFFDPSFAQLSPPQKFTLPIDIGSRGKLLCLLKTLRQVLIRFVKMESNTYNNHYTAIDFLEECMSKLSTGSDPVEMDVEIDNVPNHDHAVGNLYSSNGPDLVAKDPTLVLNFAFRARIGQNYEDICVDLEQRIKKGIYLSDAELDRIPNANLGQWIGHFQYTMERLGYMMEHWEACIPYHLSDLKDDLALGILLEIDSSVSIEVNAIEDKSLRHYLQCYIEYHRN</sequence>
<reference evidence="2 3" key="1">
    <citation type="journal article" date="2019" name="Nat. Ecol. Evol.">
        <title>Megaphylogeny resolves global patterns of mushroom evolution.</title>
        <authorList>
            <person name="Varga T."/>
            <person name="Krizsan K."/>
            <person name="Foldi C."/>
            <person name="Dima B."/>
            <person name="Sanchez-Garcia M."/>
            <person name="Sanchez-Ramirez S."/>
            <person name="Szollosi G.J."/>
            <person name="Szarkandi J.G."/>
            <person name="Papp V."/>
            <person name="Albert L."/>
            <person name="Andreopoulos W."/>
            <person name="Angelini C."/>
            <person name="Antonin V."/>
            <person name="Barry K.W."/>
            <person name="Bougher N.L."/>
            <person name="Buchanan P."/>
            <person name="Buyck B."/>
            <person name="Bense V."/>
            <person name="Catcheside P."/>
            <person name="Chovatia M."/>
            <person name="Cooper J."/>
            <person name="Damon W."/>
            <person name="Desjardin D."/>
            <person name="Finy P."/>
            <person name="Geml J."/>
            <person name="Haridas S."/>
            <person name="Hughes K."/>
            <person name="Justo A."/>
            <person name="Karasinski D."/>
            <person name="Kautmanova I."/>
            <person name="Kiss B."/>
            <person name="Kocsube S."/>
            <person name="Kotiranta H."/>
            <person name="LaButti K.M."/>
            <person name="Lechner B.E."/>
            <person name="Liimatainen K."/>
            <person name="Lipzen A."/>
            <person name="Lukacs Z."/>
            <person name="Mihaltcheva S."/>
            <person name="Morgado L.N."/>
            <person name="Niskanen T."/>
            <person name="Noordeloos M.E."/>
            <person name="Ohm R.A."/>
            <person name="Ortiz-Santana B."/>
            <person name="Ovrebo C."/>
            <person name="Racz N."/>
            <person name="Riley R."/>
            <person name="Savchenko A."/>
            <person name="Shiryaev A."/>
            <person name="Soop K."/>
            <person name="Spirin V."/>
            <person name="Szebenyi C."/>
            <person name="Tomsovsky M."/>
            <person name="Tulloss R.E."/>
            <person name="Uehling J."/>
            <person name="Grigoriev I.V."/>
            <person name="Vagvolgyi C."/>
            <person name="Papp T."/>
            <person name="Martin F.M."/>
            <person name="Miettinen O."/>
            <person name="Hibbett D.S."/>
            <person name="Nagy L.G."/>
        </authorList>
    </citation>
    <scope>NUCLEOTIDE SEQUENCE [LARGE SCALE GENOMIC DNA]</scope>
    <source>
        <strain evidence="2 3">CBS 121175</strain>
    </source>
</reference>
<dbReference type="Proteomes" id="UP000307440">
    <property type="component" value="Unassembled WGS sequence"/>
</dbReference>
<accession>A0A5C3KEM1</accession>
<evidence type="ECO:0000313" key="3">
    <source>
        <dbReference type="Proteomes" id="UP000307440"/>
    </source>
</evidence>